<accession>G2PT64</accession>
<dbReference type="EMBL" id="CP003001">
    <property type="protein sequence ID" value="AEM74223.1"/>
    <property type="molecule type" value="Genomic_DNA"/>
</dbReference>
<proteinExistence type="predicted"/>
<evidence type="ECO:0000313" key="1">
    <source>
        <dbReference type="EMBL" id="AEM74223.1"/>
    </source>
</evidence>
<dbReference type="HOGENOM" id="CLU_637252_0_0_9"/>
<evidence type="ECO:0000313" key="2">
    <source>
        <dbReference type="Proteomes" id="UP000009257"/>
    </source>
</evidence>
<sequence length="430" mass="48873">MWGLAEIGREVEKILHLRGVKTFVKKETYTLLRRHHAKIVSWIFEIFLLLSFSFKGESVQSGNVTTAVPNKSVKVFIDGKQIPCYSIAGNLFINANHLKYFGFEIKDNKKFSFNPQVVSLSPIPAQEFSRKFTALDTPIFIDLESVATPAFYVQGEYLIFLNSIFWFCSVNKKGNDYYLKINRDLLSNYYLIRNFHVLKSSVNEYTLNQAVVKIDWKTLQLKVENVSKTLDYSGYVFGQAFNSFPKDFTFLIGTDIQNGVIASIPVLFKITEYSGTTSTQQSGMAFANQLTVEKVVNLKDFVAKLKFISSICLQNNRNVPLKVFSTNVGVTYNNIPQVAIEVVNLSLKPVDAFELNFKCYDAFNRPVKYLGFGDNVVRGLVQRQNIVPFSSSAFTWTLVDYKNTVSIKDIKFVLIHFVDGKIQNFGGSKK</sequence>
<name>G2PT64_9FIRM</name>
<dbReference type="Proteomes" id="UP000009257">
    <property type="component" value="Chromosome"/>
</dbReference>
<gene>
    <name evidence="1" type="ORF">Calla_1621</name>
</gene>
<dbReference type="KEGG" id="clc:Calla_1621"/>
<protein>
    <submittedName>
        <fullName evidence="1">Uncharacterized protein</fullName>
    </submittedName>
</protein>
<reference evidence="1 2" key="1">
    <citation type="submission" date="2011-08" db="EMBL/GenBank/DDBJ databases">
        <title>Complete sequence of Caldicellulosiruptor lactoaceticus 6A.</title>
        <authorList>
            <consortium name="US DOE Joint Genome Institute"/>
            <person name="Lucas S."/>
            <person name="Han J."/>
            <person name="Lapidus A."/>
            <person name="Cheng J.-F."/>
            <person name="Goodwin L."/>
            <person name="Pitluck S."/>
            <person name="Peters L."/>
            <person name="Davenport K."/>
            <person name="Detter J.C."/>
            <person name="Han C."/>
            <person name="Tapia R."/>
            <person name="Land M."/>
            <person name="Hauser L."/>
            <person name="Kyrpides N."/>
            <person name="Ivanova N."/>
            <person name="Ovchinnikova G."/>
            <person name="Pagani I."/>
            <person name="Blumer-Schuette S.E."/>
            <person name="Kelly R.M."/>
            <person name="Woyke T."/>
        </authorList>
    </citation>
    <scope>NUCLEOTIDE SEQUENCE [LARGE SCALE GENOMIC DNA]</scope>
    <source>
        <strain evidence="1 2">6A</strain>
    </source>
</reference>
<dbReference type="AlphaFoldDB" id="G2PT64"/>
<organism evidence="1 2">
    <name type="scientific">Caldicellulosiruptor acetigenus 6A</name>
    <dbReference type="NCBI Taxonomy" id="632516"/>
    <lineage>
        <taxon>Bacteria</taxon>
        <taxon>Bacillati</taxon>
        <taxon>Bacillota</taxon>
        <taxon>Bacillota incertae sedis</taxon>
        <taxon>Caldicellulosiruptorales</taxon>
        <taxon>Caldicellulosiruptoraceae</taxon>
        <taxon>Caldicellulosiruptor</taxon>
    </lineage>
</organism>